<dbReference type="OrthoDB" id="2507591at2759"/>
<dbReference type="InParanoid" id="H6QQW8"/>
<dbReference type="VEuPathDB" id="FungiDB:PGTG_21282"/>
<feature type="compositionally biased region" description="Low complexity" evidence="1">
    <location>
        <begin position="373"/>
        <end position="403"/>
    </location>
</feature>
<dbReference type="HOGENOM" id="CLU_605715_0_0_1"/>
<dbReference type="GeneID" id="13540886"/>
<evidence type="ECO:0000313" key="3">
    <source>
        <dbReference type="Proteomes" id="UP000008783"/>
    </source>
</evidence>
<dbReference type="AlphaFoldDB" id="H6QQW8"/>
<feature type="region of interest" description="Disordered" evidence="1">
    <location>
        <begin position="293"/>
        <end position="313"/>
    </location>
</feature>
<reference evidence="3" key="1">
    <citation type="journal article" date="2011" name="Proc. Natl. Acad. Sci. U.S.A.">
        <title>Obligate biotrophy features unraveled by the genomic analysis of rust fungi.</title>
        <authorList>
            <person name="Duplessis S."/>
            <person name="Cuomo C.A."/>
            <person name="Lin Y.-C."/>
            <person name="Aerts A."/>
            <person name="Tisserant E."/>
            <person name="Veneault-Fourrey C."/>
            <person name="Joly D.L."/>
            <person name="Hacquard S."/>
            <person name="Amselem J."/>
            <person name="Cantarel B.L."/>
            <person name="Chiu R."/>
            <person name="Coutinho P.M."/>
            <person name="Feau N."/>
            <person name="Field M."/>
            <person name="Frey P."/>
            <person name="Gelhaye E."/>
            <person name="Goldberg J."/>
            <person name="Grabherr M.G."/>
            <person name="Kodira C.D."/>
            <person name="Kohler A."/>
            <person name="Kuees U."/>
            <person name="Lindquist E.A."/>
            <person name="Lucas S.M."/>
            <person name="Mago R."/>
            <person name="Mauceli E."/>
            <person name="Morin E."/>
            <person name="Murat C."/>
            <person name="Pangilinan J.L."/>
            <person name="Park R."/>
            <person name="Pearson M."/>
            <person name="Quesneville H."/>
            <person name="Rouhier N."/>
            <person name="Sakthikumar S."/>
            <person name="Salamov A.A."/>
            <person name="Schmutz J."/>
            <person name="Selles B."/>
            <person name="Shapiro H."/>
            <person name="Tanguay P."/>
            <person name="Tuskan G.A."/>
            <person name="Henrissat B."/>
            <person name="Van de Peer Y."/>
            <person name="Rouze P."/>
            <person name="Ellis J.G."/>
            <person name="Dodds P.N."/>
            <person name="Schein J.E."/>
            <person name="Zhong S."/>
            <person name="Hamelin R.C."/>
            <person name="Grigoriev I.V."/>
            <person name="Szabo L.J."/>
            <person name="Martin F."/>
        </authorList>
    </citation>
    <scope>NUCLEOTIDE SEQUENCE [LARGE SCALE GENOMIC DNA]</scope>
    <source>
        <strain evidence="3">CRL 75-36-700-3 / race SCCL</strain>
    </source>
</reference>
<keyword evidence="3" id="KW-1185">Reference proteome</keyword>
<feature type="compositionally biased region" description="Polar residues" evidence="1">
    <location>
        <begin position="78"/>
        <end position="93"/>
    </location>
</feature>
<dbReference type="RefSeq" id="XP_003890093.1">
    <property type="nucleotide sequence ID" value="XM_003890044.1"/>
</dbReference>
<evidence type="ECO:0000313" key="2">
    <source>
        <dbReference type="EMBL" id="EHS62933.1"/>
    </source>
</evidence>
<organism evidence="2 3">
    <name type="scientific">Puccinia graminis f. sp. tritici (strain CRL 75-36-700-3 / race SCCL)</name>
    <name type="common">Black stem rust fungus</name>
    <dbReference type="NCBI Taxonomy" id="418459"/>
    <lineage>
        <taxon>Eukaryota</taxon>
        <taxon>Fungi</taxon>
        <taxon>Dikarya</taxon>
        <taxon>Basidiomycota</taxon>
        <taxon>Pucciniomycotina</taxon>
        <taxon>Pucciniomycetes</taxon>
        <taxon>Pucciniales</taxon>
        <taxon>Pucciniaceae</taxon>
        <taxon>Puccinia</taxon>
    </lineage>
</organism>
<feature type="region of interest" description="Disordered" evidence="1">
    <location>
        <begin position="47"/>
        <end position="96"/>
    </location>
</feature>
<feature type="compositionally biased region" description="Polar residues" evidence="1">
    <location>
        <begin position="1"/>
        <end position="10"/>
    </location>
</feature>
<proteinExistence type="predicted"/>
<dbReference type="Proteomes" id="UP000008783">
    <property type="component" value="Unassembled WGS sequence"/>
</dbReference>
<feature type="region of interest" description="Disordered" evidence="1">
    <location>
        <begin position="360"/>
        <end position="403"/>
    </location>
</feature>
<feature type="region of interest" description="Disordered" evidence="1">
    <location>
        <begin position="229"/>
        <end position="262"/>
    </location>
</feature>
<feature type="compositionally biased region" description="Low complexity" evidence="1">
    <location>
        <begin position="233"/>
        <end position="246"/>
    </location>
</feature>
<dbReference type="KEGG" id="pgr:PGTG_21282"/>
<name>H6QQW8_PUCGT</name>
<dbReference type="EMBL" id="DS178276">
    <property type="protein sequence ID" value="EHS62933.1"/>
    <property type="molecule type" value="Genomic_DNA"/>
</dbReference>
<feature type="compositionally biased region" description="Polar residues" evidence="1">
    <location>
        <begin position="295"/>
        <end position="313"/>
    </location>
</feature>
<feature type="compositionally biased region" description="Polar residues" evidence="1">
    <location>
        <begin position="153"/>
        <end position="168"/>
    </location>
</feature>
<feature type="region of interest" description="Disordered" evidence="1">
    <location>
        <begin position="149"/>
        <end position="215"/>
    </location>
</feature>
<protein>
    <submittedName>
        <fullName evidence="2">Uncharacterized protein</fullName>
    </submittedName>
</protein>
<feature type="compositionally biased region" description="Basic and acidic residues" evidence="1">
    <location>
        <begin position="249"/>
        <end position="262"/>
    </location>
</feature>
<accession>H6QQW8</accession>
<evidence type="ECO:0000256" key="1">
    <source>
        <dbReference type="SAM" id="MobiDB-lite"/>
    </source>
</evidence>
<sequence>MDPVSRSSNPLYHPAQQARPPLPSGSPSRFALHPFYNRLSIGHNRPPLASADPHLPPFNALHPRPRTPFPARPDQPDYKSTSLHSRSFSYDDQSLSKDRPIGSAAYLDLDDGERHVSRTSVISSVGLLRVDVCWVPPRVQWLGSVSRAACPNPQESSSPADPDQLNNQHHQRSLSVPAAPADRGSPRVRFETTPDPSISPQAAVHSPHREARAGVPSSPLIAVAVSEAGADEGGPQQRQSDGSSQGRVVKVEEDRPDKSQDEFEDAVKLMRKLEIDRLARRRAELQDTILPIMSPGSTMKSASSPPTNTGSAASTELPIAELGLISRPEEIDLYHPLPDDTEHPESIGFVCPSISALDESPRPLDNIHPAIQSSSAATSSSSTTTTTTTTTTTGRASASSSSTTLRPIYEHDSHHSLQFALLPLANRSCTTSLPWKAKPTPASPIPRTQTNP</sequence>
<gene>
    <name evidence="2" type="ORF">PGTG_21282</name>
</gene>
<feature type="region of interest" description="Disordered" evidence="1">
    <location>
        <begin position="432"/>
        <end position="452"/>
    </location>
</feature>
<feature type="region of interest" description="Disordered" evidence="1">
    <location>
        <begin position="1"/>
        <end position="29"/>
    </location>
</feature>